<dbReference type="AlphaFoldDB" id="D8QK53"/>
<keyword evidence="3" id="KW-1185">Reference proteome</keyword>
<dbReference type="InParanoid" id="D8QK53"/>
<protein>
    <submittedName>
        <fullName evidence="2">Uncharacterized protein</fullName>
    </submittedName>
</protein>
<accession>D8QK53</accession>
<evidence type="ECO:0000313" key="2">
    <source>
        <dbReference type="EMBL" id="EFI91830.1"/>
    </source>
</evidence>
<dbReference type="GeneID" id="9596597"/>
<feature type="region of interest" description="Disordered" evidence="1">
    <location>
        <begin position="48"/>
        <end position="71"/>
    </location>
</feature>
<dbReference type="Proteomes" id="UP000007431">
    <property type="component" value="Unassembled WGS sequence"/>
</dbReference>
<dbReference type="HOGENOM" id="CLU_1138554_0_0_1"/>
<evidence type="ECO:0000256" key="1">
    <source>
        <dbReference type="SAM" id="MobiDB-lite"/>
    </source>
</evidence>
<feature type="non-terminal residue" evidence="2">
    <location>
        <position position="244"/>
    </location>
</feature>
<evidence type="ECO:0000313" key="3">
    <source>
        <dbReference type="Proteomes" id="UP000007431"/>
    </source>
</evidence>
<dbReference type="EMBL" id="GL377315">
    <property type="protein sequence ID" value="EFI91830.1"/>
    <property type="molecule type" value="Genomic_DNA"/>
</dbReference>
<reference evidence="2 3" key="1">
    <citation type="journal article" date="2010" name="Nat. Biotechnol.">
        <title>Genome sequence of the model mushroom Schizophyllum commune.</title>
        <authorList>
            <person name="Ohm R.A."/>
            <person name="de Jong J.F."/>
            <person name="Lugones L.G."/>
            <person name="Aerts A."/>
            <person name="Kothe E."/>
            <person name="Stajich J.E."/>
            <person name="de Vries R.P."/>
            <person name="Record E."/>
            <person name="Levasseur A."/>
            <person name="Baker S.E."/>
            <person name="Bartholomew K.A."/>
            <person name="Coutinho P.M."/>
            <person name="Erdmann S."/>
            <person name="Fowler T.J."/>
            <person name="Gathman A.C."/>
            <person name="Lombard V."/>
            <person name="Henrissat B."/>
            <person name="Knabe N."/>
            <person name="Kuees U."/>
            <person name="Lilly W.W."/>
            <person name="Lindquist E."/>
            <person name="Lucas S."/>
            <person name="Magnuson J.K."/>
            <person name="Piumi F."/>
            <person name="Raudaskoski M."/>
            <person name="Salamov A."/>
            <person name="Schmutz J."/>
            <person name="Schwarze F.W.M.R."/>
            <person name="vanKuyk P.A."/>
            <person name="Horton J.S."/>
            <person name="Grigoriev I.V."/>
            <person name="Woesten H.A.B."/>
        </authorList>
    </citation>
    <scope>NUCLEOTIDE SEQUENCE [LARGE SCALE GENOMIC DNA]</scope>
    <source>
        <strain evidence="3">H4-8 / FGSC 9210</strain>
    </source>
</reference>
<feature type="region of interest" description="Disordered" evidence="1">
    <location>
        <begin position="142"/>
        <end position="201"/>
    </location>
</feature>
<feature type="compositionally biased region" description="Pro residues" evidence="1">
    <location>
        <begin position="190"/>
        <end position="200"/>
    </location>
</feature>
<dbReference type="RefSeq" id="XP_003026733.1">
    <property type="nucleotide sequence ID" value="XM_003026687.1"/>
</dbReference>
<proteinExistence type="predicted"/>
<dbReference type="KEGG" id="scm:SCHCO_02644181"/>
<dbReference type="VEuPathDB" id="FungiDB:SCHCODRAFT_02644181"/>
<sequence length="244" mass="26217">MSPAIQRAACRVASCLPLLSSPLAAVPSAIHPSLAACVARNHASVSSKNAASDPLGAAAPQARHSSPPVHRSRSFFDAPLHPYIARVTTSPVPTRLRPRGDIARATDKLACITNKLAHPQQTCIPPTDFARGSSAAVYPALRDVPSSRRARRTQSQPRKAYPPTALRGVPSPRRERRTQPTPCETKPGAHRPPPLAPDAPLPLFGRVVREASSPFVARRRTAALRVRRARRPTAARGETSLNEL</sequence>
<name>D8QK53_SCHCM</name>
<organism evidence="3">
    <name type="scientific">Schizophyllum commune (strain H4-8 / FGSC 9210)</name>
    <name type="common">Split gill fungus</name>
    <dbReference type="NCBI Taxonomy" id="578458"/>
    <lineage>
        <taxon>Eukaryota</taxon>
        <taxon>Fungi</taxon>
        <taxon>Dikarya</taxon>
        <taxon>Basidiomycota</taxon>
        <taxon>Agaricomycotina</taxon>
        <taxon>Agaricomycetes</taxon>
        <taxon>Agaricomycetidae</taxon>
        <taxon>Agaricales</taxon>
        <taxon>Schizophyllaceae</taxon>
        <taxon>Schizophyllum</taxon>
    </lineage>
</organism>
<gene>
    <name evidence="2" type="ORF">SCHCODRAFT_114230</name>
</gene>